<gene>
    <name evidence="1" type="ORF">ISN44_As10g011300</name>
</gene>
<dbReference type="InterPro" id="IPR045290">
    <property type="entry name" value="MOC1-like"/>
</dbReference>
<dbReference type="PANTHER" id="PTHR36015">
    <property type="entry name" value="HOLLIDAY JUNCTION RESOLVASE MOC1, CHLOROPLASTIC-RELATED"/>
    <property type="match status" value="1"/>
</dbReference>
<dbReference type="PANTHER" id="PTHR36015:SF6">
    <property type="entry name" value="HOLLIDAY JUNCTION RESOLVASE MOC1, CHLOROPLASTIC-RELATED"/>
    <property type="match status" value="1"/>
</dbReference>
<organism evidence="1 2">
    <name type="scientific">Arabidopsis suecica</name>
    <name type="common">Swedish thale-cress</name>
    <name type="synonym">Cardaminopsis suecica</name>
    <dbReference type="NCBI Taxonomy" id="45249"/>
    <lineage>
        <taxon>Eukaryota</taxon>
        <taxon>Viridiplantae</taxon>
        <taxon>Streptophyta</taxon>
        <taxon>Embryophyta</taxon>
        <taxon>Tracheophyta</taxon>
        <taxon>Spermatophyta</taxon>
        <taxon>Magnoliopsida</taxon>
        <taxon>eudicotyledons</taxon>
        <taxon>Gunneridae</taxon>
        <taxon>Pentapetalae</taxon>
        <taxon>rosids</taxon>
        <taxon>malvids</taxon>
        <taxon>Brassicales</taxon>
        <taxon>Brassicaceae</taxon>
        <taxon>Camelineae</taxon>
        <taxon>Arabidopsis</taxon>
    </lineage>
</organism>
<name>A0A8T1ZUF8_ARASU</name>
<accession>A0A8T1ZUF8</accession>
<proteinExistence type="predicted"/>
<protein>
    <submittedName>
        <fullName evidence="1">Uncharacterized protein</fullName>
    </submittedName>
</protein>
<sequence>MILVEKLRAMTFSSKVKSFRSRFFSSHDKAKEKEMKQKLLNPLSFSSPNYEEAIQENFKPHWIIGIDPNLSGALAVLKFDNKGCCSAQVYDTPQLQVVVQKIPRTRYNSKSMLELIRTLDVPSGTKAFVAKSINYQNDNIADAYNAGLGYGLWIGMLLTSNISVSSVTPSTWKKHFKLSIYSLDGGRKLALKMFSSLSSQLTRRRDYARANALLLAAYGHATSETKYYSFSQI</sequence>
<evidence type="ECO:0000313" key="1">
    <source>
        <dbReference type="EMBL" id="KAG7564363.1"/>
    </source>
</evidence>
<dbReference type="CDD" id="cd22992">
    <property type="entry name" value="MOC1"/>
    <property type="match status" value="1"/>
</dbReference>
<keyword evidence="2" id="KW-1185">Reference proteome</keyword>
<dbReference type="EMBL" id="JAEFBJ010000010">
    <property type="protein sequence ID" value="KAG7564363.1"/>
    <property type="molecule type" value="Genomic_DNA"/>
</dbReference>
<dbReference type="Proteomes" id="UP000694251">
    <property type="component" value="Chromosome 10"/>
</dbReference>
<dbReference type="GO" id="GO:0008821">
    <property type="term" value="F:crossover junction DNA endonuclease activity"/>
    <property type="evidence" value="ECO:0007669"/>
    <property type="project" value="InterPro"/>
</dbReference>
<dbReference type="OrthoDB" id="1101908at2759"/>
<comment type="caution">
    <text evidence="1">The sequence shown here is derived from an EMBL/GenBank/DDBJ whole genome shotgun (WGS) entry which is preliminary data.</text>
</comment>
<reference evidence="1 2" key="1">
    <citation type="submission" date="2020-12" db="EMBL/GenBank/DDBJ databases">
        <title>Concerted genomic and epigenomic changes stabilize Arabidopsis allopolyploids.</title>
        <authorList>
            <person name="Chen Z."/>
        </authorList>
    </citation>
    <scope>NUCLEOTIDE SEQUENCE [LARGE SCALE GENOMIC DNA]</scope>
    <source>
        <strain evidence="1">As9502</strain>
        <tissue evidence="1">Leaf</tissue>
    </source>
</reference>
<evidence type="ECO:0000313" key="2">
    <source>
        <dbReference type="Proteomes" id="UP000694251"/>
    </source>
</evidence>
<dbReference type="AlphaFoldDB" id="A0A8T1ZUF8"/>